<dbReference type="InParanoid" id="A0A7R8Z5P0"/>
<evidence type="ECO:0000313" key="4">
    <source>
        <dbReference type="Proteomes" id="UP000594454"/>
    </source>
</evidence>
<organism evidence="3 4">
    <name type="scientific">Hermetia illucens</name>
    <name type="common">Black soldier fly</name>
    <dbReference type="NCBI Taxonomy" id="343691"/>
    <lineage>
        <taxon>Eukaryota</taxon>
        <taxon>Metazoa</taxon>
        <taxon>Ecdysozoa</taxon>
        <taxon>Arthropoda</taxon>
        <taxon>Hexapoda</taxon>
        <taxon>Insecta</taxon>
        <taxon>Pterygota</taxon>
        <taxon>Neoptera</taxon>
        <taxon>Endopterygota</taxon>
        <taxon>Diptera</taxon>
        <taxon>Brachycera</taxon>
        <taxon>Stratiomyomorpha</taxon>
        <taxon>Stratiomyidae</taxon>
        <taxon>Hermetiinae</taxon>
        <taxon>Hermetia</taxon>
    </lineage>
</organism>
<feature type="signal peptide" evidence="2">
    <location>
        <begin position="1"/>
        <end position="19"/>
    </location>
</feature>
<evidence type="ECO:0000256" key="1">
    <source>
        <dbReference type="SAM" id="MobiDB-lite"/>
    </source>
</evidence>
<dbReference type="EMBL" id="LR899015">
    <property type="protein sequence ID" value="CAD7094158.1"/>
    <property type="molecule type" value="Genomic_DNA"/>
</dbReference>
<name>A0A7R8Z5P0_HERIL</name>
<protein>
    <submittedName>
        <fullName evidence="3">Uncharacterized protein</fullName>
    </submittedName>
</protein>
<sequence>MHYLNYAVCFVLFFVNCSAQLHFHHRNSDASLLRILQIDKTKGFVAPFDNNIKTLSVGRNGHIYPVSSEFGPDQKDRLAERQQDTISTRHNISMLDDSKVLTSTSLPDSAAALGRNGRSFHDIIRLKRISRQELLRNLDRNYNNINEEKKDNRYEHANTQVEETVLFSPRTFSSSQLNFNRFDSTLDSARTDFDLLRTALPRPIPNGGMLSQLISWLSYLRPVNNRAIPYAPINQELQQIRPKVRRISTHNLSLLRGRENFASGMPQLLLQRRQRQYLPVYDNIHQLTKRQLAPLRQFQRLTMPVIDVPKPKNSNVSAEKPIEKKTPA</sequence>
<dbReference type="Proteomes" id="UP000594454">
    <property type="component" value="Chromosome 7"/>
</dbReference>
<gene>
    <name evidence="3" type="ORF">HERILL_LOCUS16384</name>
</gene>
<feature type="region of interest" description="Disordered" evidence="1">
    <location>
        <begin position="309"/>
        <end position="328"/>
    </location>
</feature>
<dbReference type="AlphaFoldDB" id="A0A7R8Z5P0"/>
<reference evidence="3 4" key="1">
    <citation type="submission" date="2020-11" db="EMBL/GenBank/DDBJ databases">
        <authorList>
            <person name="Wallbank WR R."/>
            <person name="Pardo Diaz C."/>
            <person name="Kozak K."/>
            <person name="Martin S."/>
            <person name="Jiggins C."/>
            <person name="Moest M."/>
            <person name="Warren A I."/>
            <person name="Generalovic N T."/>
            <person name="Byers J.R.P. K."/>
            <person name="Montejo-Kovacevich G."/>
            <person name="Yen C E."/>
        </authorList>
    </citation>
    <scope>NUCLEOTIDE SEQUENCE [LARGE SCALE GENOMIC DNA]</scope>
</reference>
<evidence type="ECO:0000256" key="2">
    <source>
        <dbReference type="SAM" id="SignalP"/>
    </source>
</evidence>
<accession>A0A7R8Z5P0</accession>
<keyword evidence="2" id="KW-0732">Signal</keyword>
<keyword evidence="4" id="KW-1185">Reference proteome</keyword>
<feature type="chain" id="PRO_5031208890" evidence="2">
    <location>
        <begin position="20"/>
        <end position="328"/>
    </location>
</feature>
<evidence type="ECO:0000313" key="3">
    <source>
        <dbReference type="EMBL" id="CAD7094158.1"/>
    </source>
</evidence>
<proteinExistence type="predicted"/>
<dbReference type="OrthoDB" id="7737358at2759"/>